<dbReference type="PANTHER" id="PTHR11802:SF201">
    <property type="entry name" value="CARBOXYPEPTIDASE"/>
    <property type="match status" value="1"/>
</dbReference>
<dbReference type="AlphaFoldDB" id="A0A7R9QXX5"/>
<dbReference type="EC" id="3.4.16.-" evidence="2"/>
<comment type="similarity">
    <text evidence="1 2">Belongs to the peptidase S10 family.</text>
</comment>
<dbReference type="PRINTS" id="PR00724">
    <property type="entry name" value="CRBOXYPTASEC"/>
</dbReference>
<dbReference type="GO" id="GO:0006508">
    <property type="term" value="P:proteolysis"/>
    <property type="evidence" value="ECO:0007669"/>
    <property type="project" value="UniProtKB-KW"/>
</dbReference>
<dbReference type="PROSITE" id="PS00560">
    <property type="entry name" value="CARBOXYPEPT_SER_HIS"/>
    <property type="match status" value="1"/>
</dbReference>
<dbReference type="SUPFAM" id="SSF53474">
    <property type="entry name" value="alpha/beta-Hydrolases"/>
    <property type="match status" value="2"/>
</dbReference>
<evidence type="ECO:0000313" key="3">
    <source>
        <dbReference type="EMBL" id="CAD7661041.1"/>
    </source>
</evidence>
<accession>A0A7R9QXX5</accession>
<dbReference type="InterPro" id="IPR033124">
    <property type="entry name" value="Ser_caboxypep_his_AS"/>
</dbReference>
<feature type="non-terminal residue" evidence="3">
    <location>
        <position position="398"/>
    </location>
</feature>
<keyword evidence="2" id="KW-0378">Hydrolase</keyword>
<dbReference type="EMBL" id="OC937033">
    <property type="protein sequence ID" value="CAD7661041.1"/>
    <property type="molecule type" value="Genomic_DNA"/>
</dbReference>
<evidence type="ECO:0000256" key="1">
    <source>
        <dbReference type="ARBA" id="ARBA00009431"/>
    </source>
</evidence>
<evidence type="ECO:0000313" key="4">
    <source>
        <dbReference type="Proteomes" id="UP000728032"/>
    </source>
</evidence>
<protein>
    <recommendedName>
        <fullName evidence="2">Carboxypeptidase</fullName>
        <ecNumber evidence="2">3.4.16.-</ecNumber>
    </recommendedName>
</protein>
<dbReference type="PANTHER" id="PTHR11802">
    <property type="entry name" value="SERINE PROTEASE FAMILY S10 SERINE CARBOXYPEPTIDASE"/>
    <property type="match status" value="1"/>
</dbReference>
<sequence length="398" mass="44692">YLESPVSVGFSYKDDKKYHNTDKSTAEDNHLALEAFFEKFPNLKKNPFYITGESYAGIYIPMLAHEIFSTKSTINLKGVAIGNGVLGDAPLIRMSGYDFSLGHGFITTGSYEQLIENCCECKSGEVLHECDFNKPANRTKCEATEVEMSGTPNPYNVYDDCGANSAYLRLFNKYYAKATNRLPVNERPNINCPHEGYADYLNIPEVRKALHVRPEDTQHWSDCGGSYAGVSTDQRPIIMDLINKYNIGKLVIFNGNFDTMCDHIDNNRFVDSLAFKKDGHYSEWKTPDGFIGGFVQHYEKNLSFVLVRGAGHMVPHDKPEAALQLLKNVVGITQKGYANDDEIKDLPGLPQAINFKQYSGYLNITEGKHYFYWFVESQKDPENAPVVLWLNGGPGCSS</sequence>
<dbReference type="InterPro" id="IPR018202">
    <property type="entry name" value="Ser_caboxypep_ser_AS"/>
</dbReference>
<keyword evidence="4" id="KW-1185">Reference proteome</keyword>
<feature type="non-terminal residue" evidence="3">
    <location>
        <position position="1"/>
    </location>
</feature>
<keyword evidence="2" id="KW-0645">Protease</keyword>
<evidence type="ECO:0000256" key="2">
    <source>
        <dbReference type="RuleBase" id="RU361156"/>
    </source>
</evidence>
<dbReference type="Gene3D" id="3.40.50.1820">
    <property type="entry name" value="alpha/beta hydrolase"/>
    <property type="match status" value="2"/>
</dbReference>
<dbReference type="GO" id="GO:0004185">
    <property type="term" value="F:serine-type carboxypeptidase activity"/>
    <property type="evidence" value="ECO:0007669"/>
    <property type="project" value="UniProtKB-UniRule"/>
</dbReference>
<name>A0A7R9QXX5_9ACAR</name>
<dbReference type="InterPro" id="IPR029058">
    <property type="entry name" value="AB_hydrolase_fold"/>
</dbReference>
<organism evidence="3">
    <name type="scientific">Oppiella nova</name>
    <dbReference type="NCBI Taxonomy" id="334625"/>
    <lineage>
        <taxon>Eukaryota</taxon>
        <taxon>Metazoa</taxon>
        <taxon>Ecdysozoa</taxon>
        <taxon>Arthropoda</taxon>
        <taxon>Chelicerata</taxon>
        <taxon>Arachnida</taxon>
        <taxon>Acari</taxon>
        <taxon>Acariformes</taxon>
        <taxon>Sarcoptiformes</taxon>
        <taxon>Oribatida</taxon>
        <taxon>Brachypylina</taxon>
        <taxon>Oppioidea</taxon>
        <taxon>Oppiidae</taxon>
        <taxon>Oppiella</taxon>
    </lineage>
</organism>
<dbReference type="OrthoDB" id="1022205at2759"/>
<dbReference type="Pfam" id="PF00450">
    <property type="entry name" value="Peptidase_S10"/>
    <property type="match status" value="2"/>
</dbReference>
<dbReference type="PROSITE" id="PS00131">
    <property type="entry name" value="CARBOXYPEPT_SER_SER"/>
    <property type="match status" value="1"/>
</dbReference>
<reference evidence="3" key="1">
    <citation type="submission" date="2020-11" db="EMBL/GenBank/DDBJ databases">
        <authorList>
            <person name="Tran Van P."/>
        </authorList>
    </citation>
    <scope>NUCLEOTIDE SEQUENCE</scope>
</reference>
<dbReference type="InterPro" id="IPR001563">
    <property type="entry name" value="Peptidase_S10"/>
</dbReference>
<proteinExistence type="inferred from homology"/>
<gene>
    <name evidence="3" type="ORF">ONB1V03_LOCUS17603</name>
</gene>
<keyword evidence="2" id="KW-0121">Carboxypeptidase</keyword>
<dbReference type="EMBL" id="CAJPVJ010022208">
    <property type="protein sequence ID" value="CAG2178177.1"/>
    <property type="molecule type" value="Genomic_DNA"/>
</dbReference>
<dbReference type="Proteomes" id="UP000728032">
    <property type="component" value="Unassembled WGS sequence"/>
</dbReference>